<proteinExistence type="predicted"/>
<dbReference type="InterPro" id="IPR021880">
    <property type="entry name" value="DUF3489"/>
</dbReference>
<name>A0A9Q3ZT24_9RHOB</name>
<gene>
    <name evidence="1" type="ORF">KBY27_21880</name>
</gene>
<dbReference type="Pfam" id="PF11994">
    <property type="entry name" value="DUF3489"/>
    <property type="match status" value="1"/>
</dbReference>
<dbReference type="RefSeq" id="WP_234222055.1">
    <property type="nucleotide sequence ID" value="NZ_JAGQAF010000021.1"/>
</dbReference>
<dbReference type="AlphaFoldDB" id="A0A9Q3ZT24"/>
<reference evidence="1" key="1">
    <citation type="journal article" date="2021" name="Environ. Microbiol.">
        <title>Cryptic niche differentiation of novel sediment ecotypes of Rugeria pomeroyi correlates with nitrate respiration.</title>
        <authorList>
            <person name="Lin X."/>
            <person name="McNichol J."/>
            <person name="Chu X."/>
            <person name="Qian Y."/>
            <person name="Luo H."/>
        </authorList>
    </citation>
    <scope>NUCLEOTIDE SEQUENCE</scope>
    <source>
        <strain evidence="1">SZCCDBB064</strain>
    </source>
</reference>
<organism evidence="1 2">
    <name type="scientific">Ruegeria pomeroyi</name>
    <dbReference type="NCBI Taxonomy" id="89184"/>
    <lineage>
        <taxon>Bacteria</taxon>
        <taxon>Pseudomonadati</taxon>
        <taxon>Pseudomonadota</taxon>
        <taxon>Alphaproteobacteria</taxon>
        <taxon>Rhodobacterales</taxon>
        <taxon>Roseobacteraceae</taxon>
        <taxon>Ruegeria</taxon>
    </lineage>
</organism>
<evidence type="ECO:0000313" key="1">
    <source>
        <dbReference type="EMBL" id="MCE8540122.1"/>
    </source>
</evidence>
<dbReference type="Proteomes" id="UP000813672">
    <property type="component" value="Unassembled WGS sequence"/>
</dbReference>
<accession>A0A9Q3ZT24</accession>
<comment type="caution">
    <text evidence="1">The sequence shown here is derived from an EMBL/GenBank/DDBJ whole genome shotgun (WGS) entry which is preliminary data.</text>
</comment>
<sequence>MSFGRGRNGSTIGEIAAALKWTPHIVRGAISGMVKKRLGPVVSSEKVEGRGGVYRLARARFAV</sequence>
<dbReference type="EMBL" id="JAGQAF010000021">
    <property type="protein sequence ID" value="MCE8540122.1"/>
    <property type="molecule type" value="Genomic_DNA"/>
</dbReference>
<protein>
    <submittedName>
        <fullName evidence="1">DUF3489 domain-containing protein</fullName>
    </submittedName>
</protein>
<evidence type="ECO:0000313" key="2">
    <source>
        <dbReference type="Proteomes" id="UP000813672"/>
    </source>
</evidence>